<dbReference type="AlphaFoldDB" id="A8H5A0"/>
<reference evidence="3 4" key="1">
    <citation type="submission" date="2007-10" db="EMBL/GenBank/DDBJ databases">
        <title>Complete sequence of Shewanella pealeana ATCC 700345.</title>
        <authorList>
            <consortium name="US DOE Joint Genome Institute"/>
            <person name="Copeland A."/>
            <person name="Lucas S."/>
            <person name="Lapidus A."/>
            <person name="Barry K."/>
            <person name="Glavina del Rio T."/>
            <person name="Dalin E."/>
            <person name="Tice H."/>
            <person name="Pitluck S."/>
            <person name="Chertkov O."/>
            <person name="Brettin T."/>
            <person name="Bruce D."/>
            <person name="Detter J.C."/>
            <person name="Han C."/>
            <person name="Schmutz J."/>
            <person name="Larimer F."/>
            <person name="Land M."/>
            <person name="Hauser L."/>
            <person name="Kyrpides N."/>
            <person name="Kim E."/>
            <person name="Zhao J.-S.Z."/>
            <person name="Manno D."/>
            <person name="Hawari J."/>
            <person name="Richardson P."/>
        </authorList>
    </citation>
    <scope>NUCLEOTIDE SEQUENCE [LARGE SCALE GENOMIC DNA]</scope>
    <source>
        <strain evidence="4">ATCC 700345 / ANG-SQ1</strain>
    </source>
</reference>
<dbReference type="EMBL" id="CP000851">
    <property type="protein sequence ID" value="ABV87737.1"/>
    <property type="molecule type" value="Genomic_DNA"/>
</dbReference>
<dbReference type="STRING" id="398579.Spea_2417"/>
<dbReference type="OrthoDB" id="5298497at2"/>
<protein>
    <submittedName>
        <fullName evidence="3">Uncharacterized protein</fullName>
    </submittedName>
</protein>
<keyword evidence="4" id="KW-1185">Reference proteome</keyword>
<dbReference type="KEGG" id="spl:Spea_2417"/>
<dbReference type="RefSeq" id="WP_012155651.1">
    <property type="nucleotide sequence ID" value="NC_009901.1"/>
</dbReference>
<organism evidence="3 4">
    <name type="scientific">Shewanella pealeana (strain ATCC 700345 / ANG-SQ1)</name>
    <dbReference type="NCBI Taxonomy" id="398579"/>
    <lineage>
        <taxon>Bacteria</taxon>
        <taxon>Pseudomonadati</taxon>
        <taxon>Pseudomonadota</taxon>
        <taxon>Gammaproteobacteria</taxon>
        <taxon>Alteromonadales</taxon>
        <taxon>Shewanellaceae</taxon>
        <taxon>Shewanella</taxon>
    </lineage>
</organism>
<keyword evidence="2" id="KW-0472">Membrane</keyword>
<evidence type="ECO:0000313" key="3">
    <source>
        <dbReference type="EMBL" id="ABV87737.1"/>
    </source>
</evidence>
<keyword evidence="2" id="KW-1133">Transmembrane helix</keyword>
<accession>A8H5A0</accession>
<dbReference type="Proteomes" id="UP000002608">
    <property type="component" value="Chromosome"/>
</dbReference>
<evidence type="ECO:0000313" key="4">
    <source>
        <dbReference type="Proteomes" id="UP000002608"/>
    </source>
</evidence>
<evidence type="ECO:0000256" key="1">
    <source>
        <dbReference type="SAM" id="MobiDB-lite"/>
    </source>
</evidence>
<sequence length="338" mass="38194">MQNQTKIKTKLNRQWQTWISRRLPAREQITLSHKSIFILPTGFGLAWLVLLVVLFLFGTNYQNNLVMGLSFLLLSIFNTCIIYSYKNLAGLSLSSSKANNTVAGQAIYFPINLSCPNRAYEVQLNFQNQPLEVVKKVSEHQTQALVTYNKAHRGINHPGRVKIETRYPLGLFRAWSHIDLAQAQLVYAEPVIDPNPVYLNSDHTSEQQDTGKYVAGIDEYKGLREYVLGESLKQVAWKQWAQGRGMLTKEFEEPQGAPMWLSLDPKSNDIELALSHLAWHTEQLSAKRQVFGLKIGGSTIHPSHGEHHRNKVQTQLALYPSSSPHPNPSPKYAPKAGL</sequence>
<dbReference type="eggNOG" id="COG1721">
    <property type="taxonomic scope" value="Bacteria"/>
</dbReference>
<feature type="transmembrane region" description="Helical" evidence="2">
    <location>
        <begin position="36"/>
        <end position="59"/>
    </location>
</feature>
<proteinExistence type="predicted"/>
<gene>
    <name evidence="3" type="ordered locus">Spea_2417</name>
</gene>
<dbReference type="HOGENOM" id="CLU_054568_0_0_6"/>
<feature type="transmembrane region" description="Helical" evidence="2">
    <location>
        <begin position="65"/>
        <end position="85"/>
    </location>
</feature>
<dbReference type="PANTHER" id="PTHR34351:SF1">
    <property type="entry name" value="SLR1927 PROTEIN"/>
    <property type="match status" value="1"/>
</dbReference>
<name>A8H5A0_SHEPA</name>
<feature type="region of interest" description="Disordered" evidence="1">
    <location>
        <begin position="319"/>
        <end position="338"/>
    </location>
</feature>
<evidence type="ECO:0000256" key="2">
    <source>
        <dbReference type="SAM" id="Phobius"/>
    </source>
</evidence>
<dbReference type="PANTHER" id="PTHR34351">
    <property type="entry name" value="SLR1927 PROTEIN-RELATED"/>
    <property type="match status" value="1"/>
</dbReference>
<keyword evidence="2" id="KW-0812">Transmembrane</keyword>